<evidence type="ECO:0000313" key="1">
    <source>
        <dbReference type="EMBL" id="PIW96742.1"/>
    </source>
</evidence>
<proteinExistence type="predicted"/>
<dbReference type="AlphaFoldDB" id="A0A2M7IN13"/>
<evidence type="ECO:0000313" key="2">
    <source>
        <dbReference type="Proteomes" id="UP000230837"/>
    </source>
</evidence>
<organism evidence="1 2">
    <name type="scientific">Candidatus Kaiserbacteria bacterium CG_4_8_14_3_um_filter_38_9</name>
    <dbReference type="NCBI Taxonomy" id="1974599"/>
    <lineage>
        <taxon>Bacteria</taxon>
        <taxon>Candidatus Kaiseribacteriota</taxon>
    </lineage>
</organism>
<protein>
    <submittedName>
        <fullName evidence="1">Uncharacterized protein</fullName>
    </submittedName>
</protein>
<dbReference type="EMBL" id="PFHR01000178">
    <property type="protein sequence ID" value="PIW96742.1"/>
    <property type="molecule type" value="Genomic_DNA"/>
</dbReference>
<comment type="caution">
    <text evidence="1">The sequence shown here is derived from an EMBL/GenBank/DDBJ whole genome shotgun (WGS) entry which is preliminary data.</text>
</comment>
<dbReference type="Proteomes" id="UP000230837">
    <property type="component" value="Unassembled WGS sequence"/>
</dbReference>
<gene>
    <name evidence="1" type="ORF">COZ82_03350</name>
</gene>
<reference evidence="2" key="1">
    <citation type="submission" date="2017-09" db="EMBL/GenBank/DDBJ databases">
        <title>Depth-based differentiation of microbial function through sediment-hosted aquifers and enrichment of novel symbionts in the deep terrestrial subsurface.</title>
        <authorList>
            <person name="Probst A.J."/>
            <person name="Ladd B."/>
            <person name="Jarett J.K."/>
            <person name="Geller-Mcgrath D.E."/>
            <person name="Sieber C.M.K."/>
            <person name="Emerson J.B."/>
            <person name="Anantharaman K."/>
            <person name="Thomas B.C."/>
            <person name="Malmstrom R."/>
            <person name="Stieglmeier M."/>
            <person name="Klingl A."/>
            <person name="Woyke T."/>
            <person name="Ryan C.M."/>
            <person name="Banfield J.F."/>
        </authorList>
    </citation>
    <scope>NUCLEOTIDE SEQUENCE [LARGE SCALE GENOMIC DNA]</scope>
</reference>
<accession>A0A2M7IN13</accession>
<sequence>MTSTELSPQGLKEGVEAHFEKRFELGNYQDQEVESAIGSSLKEKEEQGFKYIMIVHAIFAPFFLSQEREVESVRQDFVQEKGGKGNVEFYVIKRTGEVVVLMK</sequence>
<name>A0A2M7IN13_9BACT</name>